<dbReference type="AlphaFoldDB" id="A0A6B1DAY2"/>
<dbReference type="EMBL" id="VXMH01000104">
    <property type="protein sequence ID" value="MYC97081.1"/>
    <property type="molecule type" value="Genomic_DNA"/>
</dbReference>
<keyword evidence="1" id="KW-0812">Transmembrane</keyword>
<keyword evidence="1" id="KW-1133">Transmembrane helix</keyword>
<proteinExistence type="predicted"/>
<feature type="transmembrane region" description="Helical" evidence="1">
    <location>
        <begin position="139"/>
        <end position="162"/>
    </location>
</feature>
<feature type="transmembrane region" description="Helical" evidence="1">
    <location>
        <begin position="29"/>
        <end position="49"/>
    </location>
</feature>
<keyword evidence="1" id="KW-0472">Membrane</keyword>
<reference evidence="2" key="1">
    <citation type="submission" date="2019-09" db="EMBL/GenBank/DDBJ databases">
        <title>Characterisation of the sponge microbiome using genome-centric metagenomics.</title>
        <authorList>
            <person name="Engelberts J.P."/>
            <person name="Robbins S.J."/>
            <person name="De Goeij J.M."/>
            <person name="Aranda M."/>
            <person name="Bell S.C."/>
            <person name="Webster N.S."/>
        </authorList>
    </citation>
    <scope>NUCLEOTIDE SEQUENCE</scope>
    <source>
        <strain evidence="2">SB0661_bin_32</strain>
    </source>
</reference>
<feature type="transmembrane region" description="Helical" evidence="1">
    <location>
        <begin position="61"/>
        <end position="80"/>
    </location>
</feature>
<evidence type="ECO:0000256" key="1">
    <source>
        <dbReference type="SAM" id="Phobius"/>
    </source>
</evidence>
<accession>A0A6B1DAY2</accession>
<name>A0A6B1DAY2_9CHLR</name>
<comment type="caution">
    <text evidence="2">The sequence shown here is derived from an EMBL/GenBank/DDBJ whole genome shotgun (WGS) entry which is preliminary data.</text>
</comment>
<organism evidence="2">
    <name type="scientific">Caldilineaceae bacterium SB0661_bin_32</name>
    <dbReference type="NCBI Taxonomy" id="2605255"/>
    <lineage>
        <taxon>Bacteria</taxon>
        <taxon>Bacillati</taxon>
        <taxon>Chloroflexota</taxon>
        <taxon>Caldilineae</taxon>
        <taxon>Caldilineales</taxon>
        <taxon>Caldilineaceae</taxon>
    </lineage>
</organism>
<gene>
    <name evidence="2" type="ORF">F4X14_19155</name>
</gene>
<sequence length="168" mass="18599">MTSEVEPKRKGRRKVRAHLIEATPGAGGWGHWVLSAPAICFLGWLWLDLFGILSPIQSRPVDLLLGTLAYVVLVLLPFGYGAHRFVTSFPGVFQQAGWTVQPLEPVKPEEQHIVKYVCLTKERAVTDGKRILLRAAQGWVYLEIGAILVSAVAMVPLFFSAVEFGFGR</sequence>
<protein>
    <submittedName>
        <fullName evidence="2">Uncharacterized protein</fullName>
    </submittedName>
</protein>
<evidence type="ECO:0000313" key="2">
    <source>
        <dbReference type="EMBL" id="MYC97081.1"/>
    </source>
</evidence>